<feature type="domain" description="ABC transporter" evidence="5">
    <location>
        <begin position="14"/>
        <end position="239"/>
    </location>
</feature>
<dbReference type="PANTHER" id="PTHR42939:SF1">
    <property type="entry name" value="ABC TRANSPORTER ATP-BINDING PROTEIN ALBC-RELATED"/>
    <property type="match status" value="1"/>
</dbReference>
<dbReference type="RefSeq" id="WP_131123214.1">
    <property type="nucleotide sequence ID" value="NZ_SIXH01000081.1"/>
</dbReference>
<keyword evidence="3 6" id="KW-0067">ATP-binding</keyword>
<proteinExistence type="predicted"/>
<gene>
    <name evidence="6" type="ORF">EYS09_12140</name>
</gene>
<dbReference type="Gene3D" id="3.40.50.300">
    <property type="entry name" value="P-loop containing nucleotide triphosphate hydrolases"/>
    <property type="match status" value="1"/>
</dbReference>
<reference evidence="6 7" key="1">
    <citation type="submission" date="2019-02" db="EMBL/GenBank/DDBJ databases">
        <title>Draft Genome Sequence of Streptomyces sp. AM-2504, identified by 16S rRNA comparative analysis as a Streptomyces Kasugaensis strain.</title>
        <authorList>
            <person name="Napolioni V."/>
            <person name="Giuliodori A.M."/>
            <person name="Spurio R."/>
            <person name="Fabbretti A."/>
        </authorList>
    </citation>
    <scope>NUCLEOTIDE SEQUENCE [LARGE SCALE GENOMIC DNA]</scope>
    <source>
        <strain evidence="6 7">AM-2504</strain>
    </source>
</reference>
<evidence type="ECO:0000256" key="3">
    <source>
        <dbReference type="ARBA" id="ARBA00022840"/>
    </source>
</evidence>
<keyword evidence="1" id="KW-0813">Transport</keyword>
<evidence type="ECO:0000313" key="6">
    <source>
        <dbReference type="EMBL" id="TBO59444.1"/>
    </source>
</evidence>
<dbReference type="InterPro" id="IPR051782">
    <property type="entry name" value="ABC_Transporter_VariousFunc"/>
</dbReference>
<feature type="region of interest" description="Disordered" evidence="4">
    <location>
        <begin position="238"/>
        <end position="257"/>
    </location>
</feature>
<accession>A0A4Q9HW72</accession>
<feature type="region of interest" description="Disordered" evidence="4">
    <location>
        <begin position="318"/>
        <end position="386"/>
    </location>
</feature>
<evidence type="ECO:0000256" key="1">
    <source>
        <dbReference type="ARBA" id="ARBA00022448"/>
    </source>
</evidence>
<evidence type="ECO:0000256" key="4">
    <source>
        <dbReference type="SAM" id="MobiDB-lite"/>
    </source>
</evidence>
<dbReference type="InterPro" id="IPR003439">
    <property type="entry name" value="ABC_transporter-like_ATP-bd"/>
</dbReference>
<feature type="compositionally biased region" description="Low complexity" evidence="4">
    <location>
        <begin position="336"/>
        <end position="350"/>
    </location>
</feature>
<evidence type="ECO:0000259" key="5">
    <source>
        <dbReference type="PROSITE" id="PS50893"/>
    </source>
</evidence>
<dbReference type="PANTHER" id="PTHR42939">
    <property type="entry name" value="ABC TRANSPORTER ATP-BINDING PROTEIN ALBC-RELATED"/>
    <property type="match status" value="1"/>
</dbReference>
<organism evidence="6 7">
    <name type="scientific">Streptomyces kasugaensis</name>
    <dbReference type="NCBI Taxonomy" id="1946"/>
    <lineage>
        <taxon>Bacteria</taxon>
        <taxon>Bacillati</taxon>
        <taxon>Actinomycetota</taxon>
        <taxon>Actinomycetes</taxon>
        <taxon>Kitasatosporales</taxon>
        <taxon>Streptomycetaceae</taxon>
        <taxon>Streptomyces</taxon>
    </lineage>
</organism>
<dbReference type="GO" id="GO:0005524">
    <property type="term" value="F:ATP binding"/>
    <property type="evidence" value="ECO:0007669"/>
    <property type="project" value="UniProtKB-KW"/>
</dbReference>
<dbReference type="SMART" id="SM00382">
    <property type="entry name" value="AAA"/>
    <property type="match status" value="1"/>
</dbReference>
<feature type="compositionally biased region" description="Low complexity" evidence="4">
    <location>
        <begin position="362"/>
        <end position="375"/>
    </location>
</feature>
<keyword evidence="7" id="KW-1185">Reference proteome</keyword>
<name>A0A4Q9HW72_STRKA</name>
<sequence>MGGRTGRASGRTAIEVIGLGKRYRRRWALRDCTFRLPAGRICALVGPSGAGKTTLLSLASGLIRPTEGVVRAGGADPATASGRVRTAHLTQGKPLYPRLTVAETLRMGRELNPGRWNGARAERIVRDGQVPLDARVGTLSAGRRTRVAFALALAKEPELLLLDEPLADLDPLGRHQIAGLLLAQAAEHGTTIVLASHVLAELDGICDYLLLLGGGRVRLAGEVDDVIGAHALLMGPHGTSGGPPQGIAGGSPRGSAAAGLPPEIAAHTVVDAQLTAGQLTALVRRKGPFTGPWEAVEPSLEELLLAYLRAPDAPELIAPSAEPASPRLRHKPGVPGLPRNGPAAGAGAVPVTRTGPAGRGTPHPAGRPAVAGPAVYDQHNGKGAVA</sequence>
<dbReference type="GO" id="GO:0016887">
    <property type="term" value="F:ATP hydrolysis activity"/>
    <property type="evidence" value="ECO:0007669"/>
    <property type="project" value="InterPro"/>
</dbReference>
<dbReference type="InterPro" id="IPR003593">
    <property type="entry name" value="AAA+_ATPase"/>
</dbReference>
<dbReference type="AlphaFoldDB" id="A0A4Q9HW72"/>
<comment type="caution">
    <text evidence="6">The sequence shown here is derived from an EMBL/GenBank/DDBJ whole genome shotgun (WGS) entry which is preliminary data.</text>
</comment>
<dbReference type="EMBL" id="SIXH01000081">
    <property type="protein sequence ID" value="TBO59444.1"/>
    <property type="molecule type" value="Genomic_DNA"/>
</dbReference>
<dbReference type="SUPFAM" id="SSF52540">
    <property type="entry name" value="P-loop containing nucleoside triphosphate hydrolases"/>
    <property type="match status" value="1"/>
</dbReference>
<evidence type="ECO:0000256" key="2">
    <source>
        <dbReference type="ARBA" id="ARBA00022741"/>
    </source>
</evidence>
<protein>
    <submittedName>
        <fullName evidence="6">ABC transporter ATP-binding protein</fullName>
    </submittedName>
</protein>
<dbReference type="Proteomes" id="UP000292452">
    <property type="component" value="Unassembled WGS sequence"/>
</dbReference>
<dbReference type="Pfam" id="PF00005">
    <property type="entry name" value="ABC_tran"/>
    <property type="match status" value="1"/>
</dbReference>
<dbReference type="InterPro" id="IPR027417">
    <property type="entry name" value="P-loop_NTPase"/>
</dbReference>
<keyword evidence="2" id="KW-0547">Nucleotide-binding</keyword>
<dbReference type="PROSITE" id="PS50893">
    <property type="entry name" value="ABC_TRANSPORTER_2"/>
    <property type="match status" value="1"/>
</dbReference>
<evidence type="ECO:0000313" key="7">
    <source>
        <dbReference type="Proteomes" id="UP000292452"/>
    </source>
</evidence>
<feature type="compositionally biased region" description="Gly residues" evidence="4">
    <location>
        <begin position="238"/>
        <end position="252"/>
    </location>
</feature>